<gene>
    <name evidence="5 7" type="primary">cbiD</name>
    <name evidence="7" type="ORF">DESUT3_08120</name>
</gene>
<dbReference type="PANTHER" id="PTHR35863">
    <property type="entry name" value="COBALT-PRECORRIN-5B C(1)-METHYLTRANSFERASE"/>
    <property type="match status" value="1"/>
</dbReference>
<keyword evidence="8" id="KW-1185">Reference proteome</keyword>
<dbReference type="HAMAP" id="MF_00787">
    <property type="entry name" value="CbiD"/>
    <property type="match status" value="1"/>
</dbReference>
<keyword evidence="1 5" id="KW-0169">Cobalamin biosynthesis</keyword>
<keyword evidence="4 5" id="KW-0949">S-adenosyl-L-methionine</keyword>
<evidence type="ECO:0000256" key="4">
    <source>
        <dbReference type="ARBA" id="ARBA00022691"/>
    </source>
</evidence>
<dbReference type="SUPFAM" id="SSF111342">
    <property type="entry name" value="CbiD-like"/>
    <property type="match status" value="1"/>
</dbReference>
<evidence type="ECO:0000313" key="7">
    <source>
        <dbReference type="EMBL" id="BCR03743.1"/>
    </source>
</evidence>
<dbReference type="PIRSF" id="PIRSF026782">
    <property type="entry name" value="CbiD"/>
    <property type="match status" value="1"/>
</dbReference>
<comment type="pathway">
    <text evidence="5">Cofactor biosynthesis; adenosylcobalamin biosynthesis; cob(II)yrinate a,c-diamide from sirohydrochlorin (anaerobic route): step 6/10.</text>
</comment>
<dbReference type="Proteomes" id="UP001319827">
    <property type="component" value="Chromosome"/>
</dbReference>
<dbReference type="EMBL" id="AP024355">
    <property type="protein sequence ID" value="BCR03743.1"/>
    <property type="molecule type" value="Genomic_DNA"/>
</dbReference>
<dbReference type="NCBIfam" id="TIGR00312">
    <property type="entry name" value="cbiD"/>
    <property type="match status" value="1"/>
</dbReference>
<evidence type="ECO:0000256" key="3">
    <source>
        <dbReference type="ARBA" id="ARBA00022679"/>
    </source>
</evidence>
<dbReference type="InterPro" id="IPR002748">
    <property type="entry name" value="CbiD"/>
</dbReference>
<reference evidence="7 8" key="1">
    <citation type="journal article" date="2016" name="C (Basel)">
        <title>Selective Growth of and Electricity Production by Marine Exoelectrogenic Bacteria in Self-Aggregated Hydrogel of Microbially Reduced Graphene Oxide.</title>
        <authorList>
            <person name="Yoshida N."/>
            <person name="Goto Y."/>
            <person name="Miyata Y."/>
        </authorList>
    </citation>
    <scope>NUCLEOTIDE SEQUENCE [LARGE SCALE GENOMIC DNA]</scope>
    <source>
        <strain evidence="7 8">NIT-T3</strain>
    </source>
</reference>
<dbReference type="RefSeq" id="WP_221251193.1">
    <property type="nucleotide sequence ID" value="NZ_AP024355.1"/>
</dbReference>
<reference evidence="7 8" key="2">
    <citation type="journal article" date="2021" name="Int. J. Syst. Evol. Microbiol.">
        <title>Isolation and Polyphasic Characterization of Desulfuromonas versatilis sp. Nov., an Electrogenic Bacteria Capable of Versatile Metabolism Isolated from a Graphene Oxide-Reducing Enrichment Culture.</title>
        <authorList>
            <person name="Xie L."/>
            <person name="Yoshida N."/>
            <person name="Ishii S."/>
            <person name="Meng L."/>
        </authorList>
    </citation>
    <scope>NUCLEOTIDE SEQUENCE [LARGE SCALE GENOMIC DNA]</scope>
    <source>
        <strain evidence="7 8">NIT-T3</strain>
    </source>
</reference>
<dbReference type="Gene3D" id="3.30.2110.10">
    <property type="entry name" value="CbiD-like"/>
    <property type="match status" value="1"/>
</dbReference>
<dbReference type="InterPro" id="IPR036074">
    <property type="entry name" value="CbiD_sf"/>
</dbReference>
<comment type="function">
    <text evidence="5">Catalyzes the methylation of C-1 in cobalt-precorrin-5B to form cobalt-precorrin-6A.</text>
</comment>
<protein>
    <recommendedName>
        <fullName evidence="5">Cobalt-precorrin-5B C(1)-methyltransferase</fullName>
        <ecNumber evidence="5">2.1.1.195</ecNumber>
    </recommendedName>
    <alternativeName>
        <fullName evidence="5">Cobalt-precorrin-6A synthase</fullName>
    </alternativeName>
</protein>
<dbReference type="EC" id="2.1.1.195" evidence="5"/>
<feature type="region of interest" description="Disordered" evidence="6">
    <location>
        <begin position="85"/>
        <end position="105"/>
    </location>
</feature>
<evidence type="ECO:0000256" key="5">
    <source>
        <dbReference type="HAMAP-Rule" id="MF_00787"/>
    </source>
</evidence>
<comment type="catalytic activity">
    <reaction evidence="5">
        <text>Co-precorrin-5B + S-adenosyl-L-methionine = Co-precorrin-6A + S-adenosyl-L-homocysteine</text>
        <dbReference type="Rhea" id="RHEA:26285"/>
        <dbReference type="ChEBI" id="CHEBI:57856"/>
        <dbReference type="ChEBI" id="CHEBI:59789"/>
        <dbReference type="ChEBI" id="CHEBI:60063"/>
        <dbReference type="ChEBI" id="CHEBI:60064"/>
        <dbReference type="EC" id="2.1.1.195"/>
    </reaction>
</comment>
<sequence>MPRPSLRHGYTTGACAAAAALGAALMLRDQRPVDEVELELPAGFAATFRLAGQGFDGQRAHCFVVKDAGDDPDVTHGVEVHAEVRFGSSSPQPSPPGGEGEETPEIVIQGGTGIGRVTKPGLAVPVGEWAINPVPRRMIREAVEKVFTDFALRLTLHVTISIPDGLERSRRTLNERLGIVGGLSILGTTGVVRPISHKAWTDTLEVALDVALAAGCRMVVLSTGRTSELAAQQRLQLPEEAFVMMGDHVGYALEACHRRGFAQLVLSAQFAKLVKIACGHPQTHVSSSSLDLRYLAGWARAVGLDEAAAKTIECANTAREVFERLEQYPGLVEEVARQALLRCGERAPGAALSIMLVGYDARPAGLFGDWPGAPAGEGKG</sequence>
<dbReference type="PANTHER" id="PTHR35863:SF1">
    <property type="entry name" value="COBALT-PRECORRIN-5B C(1)-METHYLTRANSFERASE"/>
    <property type="match status" value="1"/>
</dbReference>
<evidence type="ECO:0000256" key="1">
    <source>
        <dbReference type="ARBA" id="ARBA00022573"/>
    </source>
</evidence>
<dbReference type="NCBIfam" id="NF000849">
    <property type="entry name" value="PRK00075.1-1"/>
    <property type="match status" value="1"/>
</dbReference>
<evidence type="ECO:0000256" key="2">
    <source>
        <dbReference type="ARBA" id="ARBA00022603"/>
    </source>
</evidence>
<keyword evidence="3 5" id="KW-0808">Transferase</keyword>
<proteinExistence type="inferred from homology"/>
<organism evidence="7 8">
    <name type="scientific">Desulfuromonas versatilis</name>
    <dbReference type="NCBI Taxonomy" id="2802975"/>
    <lineage>
        <taxon>Bacteria</taxon>
        <taxon>Pseudomonadati</taxon>
        <taxon>Thermodesulfobacteriota</taxon>
        <taxon>Desulfuromonadia</taxon>
        <taxon>Desulfuromonadales</taxon>
        <taxon>Desulfuromonadaceae</taxon>
        <taxon>Desulfuromonas</taxon>
    </lineage>
</organism>
<dbReference type="Pfam" id="PF01888">
    <property type="entry name" value="CbiD"/>
    <property type="match status" value="1"/>
</dbReference>
<evidence type="ECO:0000313" key="8">
    <source>
        <dbReference type="Proteomes" id="UP001319827"/>
    </source>
</evidence>
<comment type="similarity">
    <text evidence="5">Belongs to the CbiD family.</text>
</comment>
<evidence type="ECO:0000256" key="6">
    <source>
        <dbReference type="SAM" id="MobiDB-lite"/>
    </source>
</evidence>
<keyword evidence="2 5" id="KW-0489">Methyltransferase</keyword>
<accession>A0ABM8HSY4</accession>
<name>A0ABM8HSY4_9BACT</name>